<sequence>MRRPYLNLIVLICTFAFLNVARAQSAFPEPDVDGVVAQAYNLKNTLIVSTTEKTLYREGDGVAVALTHIIGQATVSDQQIERICSILETAFTYPQLIVNPRNRNPDVTLLLLESAKLRSSNPIVRDKLDVLRSHLISIYKKDK</sequence>
<evidence type="ECO:0000313" key="2">
    <source>
        <dbReference type="Proteomes" id="UP000569005"/>
    </source>
</evidence>
<protein>
    <submittedName>
        <fullName evidence="1">Uncharacterized protein</fullName>
    </submittedName>
</protein>
<comment type="caution">
    <text evidence="1">The sequence shown here is derived from an EMBL/GenBank/DDBJ whole genome shotgun (WGS) entry which is preliminary data.</text>
</comment>
<gene>
    <name evidence="1" type="ORF">HDF13_002676</name>
</gene>
<dbReference type="Proteomes" id="UP000569005">
    <property type="component" value="Unassembled WGS sequence"/>
</dbReference>
<proteinExistence type="predicted"/>
<name>A0ACC5P0F5_9BACT</name>
<keyword evidence="2" id="KW-1185">Reference proteome</keyword>
<evidence type="ECO:0000313" key="1">
    <source>
        <dbReference type="EMBL" id="MBB5340343.1"/>
    </source>
</evidence>
<organism evidence="1 2">
    <name type="scientific">Tunturiibacter gelidiferens</name>
    <dbReference type="NCBI Taxonomy" id="3069689"/>
    <lineage>
        <taxon>Bacteria</taxon>
        <taxon>Pseudomonadati</taxon>
        <taxon>Acidobacteriota</taxon>
        <taxon>Terriglobia</taxon>
        <taxon>Terriglobales</taxon>
        <taxon>Acidobacteriaceae</taxon>
        <taxon>Tunturiibacter</taxon>
    </lineage>
</organism>
<dbReference type="EMBL" id="JACHEA010000001">
    <property type="protein sequence ID" value="MBB5340343.1"/>
    <property type="molecule type" value="Genomic_DNA"/>
</dbReference>
<reference evidence="1" key="1">
    <citation type="submission" date="2020-08" db="EMBL/GenBank/DDBJ databases">
        <title>Genomic Encyclopedia of Type Strains, Phase IV (KMG-V): Genome sequencing to study the core and pangenomes of soil and plant-associated prokaryotes.</title>
        <authorList>
            <person name="Whitman W."/>
        </authorList>
    </citation>
    <scope>NUCLEOTIDE SEQUENCE</scope>
    <source>
        <strain evidence="1">M8UP15</strain>
    </source>
</reference>
<accession>A0ACC5P0F5</accession>